<evidence type="ECO:0000256" key="6">
    <source>
        <dbReference type="ARBA" id="ARBA00023004"/>
    </source>
</evidence>
<keyword evidence="5" id="KW-0547">Nucleotide-binding</keyword>
<dbReference type="SFLD" id="SFLDG01067">
    <property type="entry name" value="SPASM/twitch_domain_containing"/>
    <property type="match status" value="1"/>
</dbReference>
<evidence type="ECO:0000256" key="1">
    <source>
        <dbReference type="ARBA" id="ARBA00001966"/>
    </source>
</evidence>
<dbReference type="GO" id="GO:0005525">
    <property type="term" value="F:GTP binding"/>
    <property type="evidence" value="ECO:0007669"/>
    <property type="project" value="UniProtKB-KW"/>
</dbReference>
<keyword evidence="3" id="KW-0949">S-adenosyl-L-methionine</keyword>
<dbReference type="InterPro" id="IPR013785">
    <property type="entry name" value="Aldolase_TIM"/>
</dbReference>
<dbReference type="InterPro" id="IPR013483">
    <property type="entry name" value="MoaA"/>
</dbReference>
<keyword evidence="8" id="KW-0342">GTP-binding</keyword>
<evidence type="ECO:0000259" key="11">
    <source>
        <dbReference type="PROSITE" id="PS51918"/>
    </source>
</evidence>
<sequence>MLTDTYGRKFSYLRLSITDVCNFSCNYCLPDGYQCNSDRDFLTTTEISRIITTFAELGTKKIRITGGEPSLRKDLPEIIAIANQTPGIETVALTSNGYKLFDHINTWLDAGLSSLNISIDSLDPRLFNSITGHNKLPYILKGIDKAFTLGCNNIKVNSVLMKSFNHQHMSYFFDWLKETPVTVRFIELMQTGDNATFFNEQHVSGQNIKNDLLKQGWQLKKRAQTAGPAEEFFHNDYAGSIGLIMPYSKDFCNTCNRLRISALGKLHLCLFAEQGMSLRDLLQLEDNTALKRELIKLLADKKSTHFLHDKLVGATENLAMLGG</sequence>
<dbReference type="GO" id="GO:0051539">
    <property type="term" value="F:4 iron, 4 sulfur cluster binding"/>
    <property type="evidence" value="ECO:0007669"/>
    <property type="project" value="UniProtKB-KW"/>
</dbReference>
<dbReference type="SFLD" id="SFLDG01386">
    <property type="entry name" value="main_SPASM_domain-containing"/>
    <property type="match status" value="1"/>
</dbReference>
<evidence type="ECO:0000256" key="5">
    <source>
        <dbReference type="ARBA" id="ARBA00022741"/>
    </source>
</evidence>
<gene>
    <name evidence="12" type="ORF">HNQ55_000287</name>
</gene>
<comment type="cofactor">
    <cofactor evidence="1">
        <name>[4Fe-4S] cluster</name>
        <dbReference type="ChEBI" id="CHEBI:49883"/>
    </cofactor>
</comment>
<dbReference type="AlphaFoldDB" id="A0A7X0TS61"/>
<dbReference type="PROSITE" id="PS51918">
    <property type="entry name" value="RADICAL_SAM"/>
    <property type="match status" value="1"/>
</dbReference>
<name>A0A7X0TS61_9GAMM</name>
<dbReference type="InterPro" id="IPR040064">
    <property type="entry name" value="MoaA-like"/>
</dbReference>
<dbReference type="SUPFAM" id="SSF102114">
    <property type="entry name" value="Radical SAM enzymes"/>
    <property type="match status" value="1"/>
</dbReference>
<dbReference type="GO" id="GO:0061798">
    <property type="term" value="F:GTP 3',8'-cyclase activity"/>
    <property type="evidence" value="ECO:0007669"/>
    <property type="project" value="TreeGrafter"/>
</dbReference>
<evidence type="ECO:0000256" key="3">
    <source>
        <dbReference type="ARBA" id="ARBA00022691"/>
    </source>
</evidence>
<dbReference type="CDD" id="cd21117">
    <property type="entry name" value="Twitch_MoaA"/>
    <property type="match status" value="1"/>
</dbReference>
<dbReference type="CDD" id="cd01335">
    <property type="entry name" value="Radical_SAM"/>
    <property type="match status" value="1"/>
</dbReference>
<comment type="caution">
    <text evidence="12">The sequence shown here is derived from an EMBL/GenBank/DDBJ whole genome shotgun (WGS) entry which is preliminary data.</text>
</comment>
<proteinExistence type="predicted"/>
<evidence type="ECO:0000256" key="8">
    <source>
        <dbReference type="ARBA" id="ARBA00023134"/>
    </source>
</evidence>
<dbReference type="PANTHER" id="PTHR22960:SF28">
    <property type="entry name" value="GTP 3',8-CYCLASE"/>
    <property type="match status" value="1"/>
</dbReference>
<keyword evidence="4" id="KW-0479">Metal-binding</keyword>
<dbReference type="InterPro" id="IPR007197">
    <property type="entry name" value="rSAM"/>
</dbReference>
<accession>A0A7X0TS61</accession>
<evidence type="ECO:0000256" key="10">
    <source>
        <dbReference type="ARBA" id="ARBA00023239"/>
    </source>
</evidence>
<dbReference type="GO" id="GO:0006777">
    <property type="term" value="P:Mo-molybdopterin cofactor biosynthetic process"/>
    <property type="evidence" value="ECO:0007669"/>
    <property type="project" value="UniProtKB-KW"/>
</dbReference>
<evidence type="ECO:0000256" key="2">
    <source>
        <dbReference type="ARBA" id="ARBA00022485"/>
    </source>
</evidence>
<dbReference type="GO" id="GO:0046872">
    <property type="term" value="F:metal ion binding"/>
    <property type="evidence" value="ECO:0007669"/>
    <property type="project" value="UniProtKB-KW"/>
</dbReference>
<dbReference type="EMBL" id="JACHHU010000001">
    <property type="protein sequence ID" value="MBB6541813.1"/>
    <property type="molecule type" value="Genomic_DNA"/>
</dbReference>
<evidence type="ECO:0000313" key="13">
    <source>
        <dbReference type="Proteomes" id="UP000537141"/>
    </source>
</evidence>
<dbReference type="InterPro" id="IPR050105">
    <property type="entry name" value="MoCo_biosynth_MoaA/MoaC"/>
</dbReference>
<organism evidence="12 13">
    <name type="scientific">Thalassotalea piscium</name>
    <dbReference type="NCBI Taxonomy" id="1230533"/>
    <lineage>
        <taxon>Bacteria</taxon>
        <taxon>Pseudomonadati</taxon>
        <taxon>Pseudomonadota</taxon>
        <taxon>Gammaproteobacteria</taxon>
        <taxon>Alteromonadales</taxon>
        <taxon>Colwelliaceae</taxon>
        <taxon>Thalassotalea</taxon>
    </lineage>
</organism>
<evidence type="ECO:0000256" key="7">
    <source>
        <dbReference type="ARBA" id="ARBA00023014"/>
    </source>
</evidence>
<feature type="domain" description="Radical SAM core" evidence="11">
    <location>
        <begin position="5"/>
        <end position="229"/>
    </location>
</feature>
<dbReference type="PROSITE" id="PS01305">
    <property type="entry name" value="MOAA_NIFB_PQQE"/>
    <property type="match status" value="1"/>
</dbReference>
<dbReference type="SFLD" id="SFLDG01383">
    <property type="entry name" value="cyclic_pyranopterin_phosphate"/>
    <property type="match status" value="1"/>
</dbReference>
<dbReference type="Gene3D" id="3.20.20.70">
    <property type="entry name" value="Aldolase class I"/>
    <property type="match status" value="1"/>
</dbReference>
<keyword evidence="2" id="KW-0004">4Fe-4S</keyword>
<dbReference type="Proteomes" id="UP000537141">
    <property type="component" value="Unassembled WGS sequence"/>
</dbReference>
<protein>
    <submittedName>
        <fullName evidence="12">Cyclic pyranopterin phosphate synthase</fullName>
    </submittedName>
</protein>
<dbReference type="Pfam" id="PF04055">
    <property type="entry name" value="Radical_SAM"/>
    <property type="match status" value="1"/>
</dbReference>
<evidence type="ECO:0000256" key="4">
    <source>
        <dbReference type="ARBA" id="ARBA00022723"/>
    </source>
</evidence>
<dbReference type="InterPro" id="IPR058240">
    <property type="entry name" value="rSAM_sf"/>
</dbReference>
<dbReference type="InterPro" id="IPR000385">
    <property type="entry name" value="MoaA_NifB_PqqE_Fe-S-bd_CS"/>
</dbReference>
<dbReference type="RefSeq" id="WP_184421491.1">
    <property type="nucleotide sequence ID" value="NZ_AP027362.1"/>
</dbReference>
<dbReference type="InterPro" id="IPR010505">
    <property type="entry name" value="MoaA_twitch"/>
</dbReference>
<dbReference type="PANTHER" id="PTHR22960">
    <property type="entry name" value="MOLYBDOPTERIN COFACTOR SYNTHESIS PROTEIN A"/>
    <property type="match status" value="1"/>
</dbReference>
<evidence type="ECO:0000256" key="9">
    <source>
        <dbReference type="ARBA" id="ARBA00023150"/>
    </source>
</evidence>
<keyword evidence="10" id="KW-0456">Lyase</keyword>
<keyword evidence="7" id="KW-0411">Iron-sulfur</keyword>
<keyword evidence="13" id="KW-1185">Reference proteome</keyword>
<dbReference type="NCBIfam" id="TIGR02666">
    <property type="entry name" value="moaA"/>
    <property type="match status" value="1"/>
</dbReference>
<keyword evidence="6" id="KW-0408">Iron</keyword>
<evidence type="ECO:0000313" key="12">
    <source>
        <dbReference type="EMBL" id="MBB6541813.1"/>
    </source>
</evidence>
<reference evidence="12 13" key="1">
    <citation type="submission" date="2020-08" db="EMBL/GenBank/DDBJ databases">
        <title>Genomic Encyclopedia of Type Strains, Phase IV (KMG-IV): sequencing the most valuable type-strain genomes for metagenomic binning, comparative biology and taxonomic classification.</title>
        <authorList>
            <person name="Goeker M."/>
        </authorList>
    </citation>
    <scope>NUCLEOTIDE SEQUENCE [LARGE SCALE GENOMIC DNA]</scope>
    <source>
        <strain evidence="12 13">DSM 26287</strain>
    </source>
</reference>
<keyword evidence="9" id="KW-0501">Molybdenum cofactor biosynthesis</keyword>
<dbReference type="SFLD" id="SFLDS00029">
    <property type="entry name" value="Radical_SAM"/>
    <property type="match status" value="1"/>
</dbReference>
<dbReference type="Pfam" id="PF06463">
    <property type="entry name" value="Mob_synth_C"/>
    <property type="match status" value="1"/>
</dbReference>
<dbReference type="GO" id="GO:0061799">
    <property type="term" value="F:cyclic pyranopterin monophosphate synthase activity"/>
    <property type="evidence" value="ECO:0007669"/>
    <property type="project" value="TreeGrafter"/>
</dbReference>